<reference evidence="2" key="1">
    <citation type="submission" date="2015-12" db="EMBL/GenBank/DDBJ databases">
        <title>Gene expression during late stages of embryo sac development: a critical building block for successful pollen-pistil interactions.</title>
        <authorList>
            <person name="Liu Y."/>
            <person name="Joly V."/>
            <person name="Sabar M."/>
            <person name="Matton D.P."/>
        </authorList>
    </citation>
    <scope>NUCLEOTIDE SEQUENCE</scope>
</reference>
<keyword evidence="1" id="KW-1133">Transmembrane helix</keyword>
<evidence type="ECO:0000313" key="2">
    <source>
        <dbReference type="EMBL" id="JAP16508.1"/>
    </source>
</evidence>
<protein>
    <submittedName>
        <fullName evidence="2">Putative ovule protein</fullName>
    </submittedName>
</protein>
<accession>A0A0V0H7Z3</accession>
<sequence>MYHVVSFLRCVNICCYTCFVYLLFCSLFLPYFPAPIAFLCSGGSIRNNILPRKGRRKVIVHSNLFIPCHLPTTTCINYQVTLHQG</sequence>
<feature type="transmembrane region" description="Helical" evidence="1">
    <location>
        <begin position="6"/>
        <end position="29"/>
    </location>
</feature>
<keyword evidence="1" id="KW-0812">Transmembrane</keyword>
<dbReference type="AlphaFoldDB" id="A0A0V0H7Z3"/>
<proteinExistence type="predicted"/>
<name>A0A0V0H7Z3_SOLCH</name>
<evidence type="ECO:0000256" key="1">
    <source>
        <dbReference type="SAM" id="Phobius"/>
    </source>
</evidence>
<dbReference type="EMBL" id="GEDG01023734">
    <property type="protein sequence ID" value="JAP16508.1"/>
    <property type="molecule type" value="Transcribed_RNA"/>
</dbReference>
<organism evidence="2">
    <name type="scientific">Solanum chacoense</name>
    <name type="common">Chaco potato</name>
    <dbReference type="NCBI Taxonomy" id="4108"/>
    <lineage>
        <taxon>Eukaryota</taxon>
        <taxon>Viridiplantae</taxon>
        <taxon>Streptophyta</taxon>
        <taxon>Embryophyta</taxon>
        <taxon>Tracheophyta</taxon>
        <taxon>Spermatophyta</taxon>
        <taxon>Magnoliopsida</taxon>
        <taxon>eudicotyledons</taxon>
        <taxon>Gunneridae</taxon>
        <taxon>Pentapetalae</taxon>
        <taxon>asterids</taxon>
        <taxon>lamiids</taxon>
        <taxon>Solanales</taxon>
        <taxon>Solanaceae</taxon>
        <taxon>Solanoideae</taxon>
        <taxon>Solaneae</taxon>
        <taxon>Solanum</taxon>
    </lineage>
</organism>
<keyword evidence="1" id="KW-0472">Membrane</keyword>